<dbReference type="EMBL" id="APBN01000001">
    <property type="protein sequence ID" value="EMT54085.1"/>
    <property type="molecule type" value="Genomic_DNA"/>
</dbReference>
<dbReference type="AlphaFoldDB" id="M8EF61"/>
<sequence>MRKTIWGAVALFMILSAGAGFFVGRQLSLHGSGFDRAQMSEVPDWLVEDLRKELDESVRNLVVPAQITVVPIGIRKIDASIKPSSATEGTPDAPDLLAAVKLPEGLGATILYERRNGNYEAVFSKQESVYSYQVVGEDYLVLTTDISAVQGDERALYVIHKTPEGYHEAWSGIAHRRNQQETMDVLDATVKLDPEGKTMVYFSLERTLDQTGVALMEKSSYQLLRYNERTHRFEK</sequence>
<dbReference type="RefSeq" id="WP_003385764.1">
    <property type="nucleotide sequence ID" value="NZ_APBN01000001.1"/>
</dbReference>
<protein>
    <submittedName>
        <fullName evidence="1">Uncharacterized protein</fullName>
    </submittedName>
</protein>
<keyword evidence="2" id="KW-1185">Reference proteome</keyword>
<evidence type="ECO:0000313" key="2">
    <source>
        <dbReference type="Proteomes" id="UP000012081"/>
    </source>
</evidence>
<evidence type="ECO:0000313" key="1">
    <source>
        <dbReference type="EMBL" id="EMT54085.1"/>
    </source>
</evidence>
<accession>M8EF61</accession>
<name>M8EF61_9BACL</name>
<organism evidence="1 2">
    <name type="scientific">Brevibacillus borstelensis AK1</name>
    <dbReference type="NCBI Taxonomy" id="1300222"/>
    <lineage>
        <taxon>Bacteria</taxon>
        <taxon>Bacillati</taxon>
        <taxon>Bacillota</taxon>
        <taxon>Bacilli</taxon>
        <taxon>Bacillales</taxon>
        <taxon>Paenibacillaceae</taxon>
        <taxon>Brevibacillus</taxon>
    </lineage>
</organism>
<dbReference type="PATRIC" id="fig|1300222.3.peg.153"/>
<comment type="caution">
    <text evidence="1">The sequence shown here is derived from an EMBL/GenBank/DDBJ whole genome shotgun (WGS) entry which is preliminary data.</text>
</comment>
<gene>
    <name evidence="1" type="ORF">I532_00725</name>
</gene>
<dbReference type="Proteomes" id="UP000012081">
    <property type="component" value="Unassembled WGS sequence"/>
</dbReference>
<proteinExistence type="predicted"/>
<dbReference type="OrthoDB" id="2476769at2"/>
<reference evidence="1 2" key="1">
    <citation type="submission" date="2013-03" db="EMBL/GenBank/DDBJ databases">
        <title>Assembly of a new bacterial strain Brevibacillus borstelensis AK1.</title>
        <authorList>
            <person name="Rajan I."/>
            <person name="PoliReddy D."/>
            <person name="Sugumar T."/>
            <person name="Rathinam K."/>
            <person name="Alqarawi S."/>
            <person name="Khalil A.B."/>
            <person name="Sivakumar N."/>
        </authorList>
    </citation>
    <scope>NUCLEOTIDE SEQUENCE [LARGE SCALE GENOMIC DNA]</scope>
    <source>
        <strain evidence="1 2">AK1</strain>
    </source>
</reference>